<evidence type="ECO:0000256" key="10">
    <source>
        <dbReference type="ARBA" id="ARBA00023242"/>
    </source>
</evidence>
<dbReference type="Pfam" id="PF00400">
    <property type="entry name" value="WD40"/>
    <property type="match status" value="2"/>
</dbReference>
<dbReference type="SUPFAM" id="SSF50978">
    <property type="entry name" value="WD40 repeat-like"/>
    <property type="match status" value="1"/>
</dbReference>
<keyword evidence="5" id="KW-0507">mRNA processing</keyword>
<dbReference type="SMART" id="SM00680">
    <property type="entry name" value="CLIP"/>
    <property type="match status" value="1"/>
</dbReference>
<dbReference type="SUPFAM" id="SSF50494">
    <property type="entry name" value="Trypsin-like serine proteases"/>
    <property type="match status" value="1"/>
</dbReference>
<proteinExistence type="predicted"/>
<keyword evidence="9" id="KW-1199">Hemostasis impairing toxin</keyword>
<keyword evidence="7" id="KW-0677">Repeat</keyword>
<evidence type="ECO:0000256" key="3">
    <source>
        <dbReference type="ARBA" id="ARBA00022574"/>
    </source>
</evidence>
<name>A0A194QA09_PAPXU</name>
<organism evidence="17 18">
    <name type="scientific">Papilio xuthus</name>
    <name type="common">Asian swallowtail butterfly</name>
    <dbReference type="NCBI Taxonomy" id="66420"/>
    <lineage>
        <taxon>Eukaryota</taxon>
        <taxon>Metazoa</taxon>
        <taxon>Ecdysozoa</taxon>
        <taxon>Arthropoda</taxon>
        <taxon>Hexapoda</taxon>
        <taxon>Insecta</taxon>
        <taxon>Pterygota</taxon>
        <taxon>Neoptera</taxon>
        <taxon>Endopterygota</taxon>
        <taxon>Lepidoptera</taxon>
        <taxon>Glossata</taxon>
        <taxon>Ditrysia</taxon>
        <taxon>Papilionoidea</taxon>
        <taxon>Papilionidae</taxon>
        <taxon>Papilioninae</taxon>
        <taxon>Papilio</taxon>
    </lineage>
</organism>
<dbReference type="InterPro" id="IPR019775">
    <property type="entry name" value="WD40_repeat_CS"/>
</dbReference>
<dbReference type="GO" id="GO:0031124">
    <property type="term" value="P:mRNA 3'-end processing"/>
    <property type="evidence" value="ECO:0007669"/>
    <property type="project" value="InterPro"/>
</dbReference>
<dbReference type="GO" id="GO:0090729">
    <property type="term" value="F:toxin activity"/>
    <property type="evidence" value="ECO:0007669"/>
    <property type="project" value="UniProtKB-KW"/>
</dbReference>
<dbReference type="InterPro" id="IPR038184">
    <property type="entry name" value="CSTF1_dimer_sf"/>
</dbReference>
<dbReference type="GO" id="GO:0004252">
    <property type="term" value="F:serine-type endopeptidase activity"/>
    <property type="evidence" value="ECO:0007669"/>
    <property type="project" value="InterPro"/>
</dbReference>
<dbReference type="PRINTS" id="PR00722">
    <property type="entry name" value="CHYMOTRYPSIN"/>
</dbReference>
<evidence type="ECO:0000256" key="12">
    <source>
        <dbReference type="ARBA" id="ARBA00055534"/>
    </source>
</evidence>
<feature type="repeat" description="WD" evidence="14">
    <location>
        <begin position="228"/>
        <end position="269"/>
    </location>
</feature>
<reference evidence="17 18" key="1">
    <citation type="journal article" date="2015" name="Nat. Commun.">
        <title>Outbred genome sequencing and CRISPR/Cas9 gene editing in butterflies.</title>
        <authorList>
            <person name="Li X."/>
            <person name="Fan D."/>
            <person name="Zhang W."/>
            <person name="Liu G."/>
            <person name="Zhang L."/>
            <person name="Zhao L."/>
            <person name="Fang X."/>
            <person name="Chen L."/>
            <person name="Dong Y."/>
            <person name="Chen Y."/>
            <person name="Ding Y."/>
            <person name="Zhao R."/>
            <person name="Feng M."/>
            <person name="Zhu Y."/>
            <person name="Feng Y."/>
            <person name="Jiang X."/>
            <person name="Zhu D."/>
            <person name="Xiang H."/>
            <person name="Feng X."/>
            <person name="Li S."/>
            <person name="Wang J."/>
            <person name="Zhang G."/>
            <person name="Kronforst M.R."/>
            <person name="Wang W."/>
        </authorList>
    </citation>
    <scope>NUCLEOTIDE SEQUENCE [LARGE SCALE GENOMIC DNA]</scope>
    <source>
        <strain evidence="17">Ya'a_city_454_Px</strain>
        <tissue evidence="17">Whole body</tissue>
    </source>
</reference>
<dbReference type="InterPro" id="IPR001254">
    <property type="entry name" value="Trypsin_dom"/>
</dbReference>
<dbReference type="PANTHER" id="PTHR44133:SF2">
    <property type="entry name" value="CLEAVAGE STIMULATION FACTOR SUBUNIT 1"/>
    <property type="match status" value="1"/>
</dbReference>
<evidence type="ECO:0000256" key="5">
    <source>
        <dbReference type="ARBA" id="ARBA00022664"/>
    </source>
</evidence>
<dbReference type="InterPro" id="IPR009003">
    <property type="entry name" value="Peptidase_S1_PA"/>
</dbReference>
<keyword evidence="3 14" id="KW-0853">WD repeat</keyword>
<evidence type="ECO:0000256" key="7">
    <source>
        <dbReference type="ARBA" id="ARBA00022737"/>
    </source>
</evidence>
<comment type="subcellular location">
    <subcellularLocation>
        <location evidence="1">Nucleus</location>
    </subcellularLocation>
    <subcellularLocation>
        <location evidence="2">Secreted</location>
        <location evidence="2">Extracellular space</location>
    </subcellularLocation>
</comment>
<dbReference type="GO" id="GO:0005848">
    <property type="term" value="C:mRNA cleavage stimulating factor complex"/>
    <property type="evidence" value="ECO:0007669"/>
    <property type="project" value="InterPro"/>
</dbReference>
<evidence type="ECO:0000256" key="6">
    <source>
        <dbReference type="ARBA" id="ARBA00022729"/>
    </source>
</evidence>
<dbReference type="PROSITE" id="PS00135">
    <property type="entry name" value="TRYPSIN_SER"/>
    <property type="match status" value="1"/>
</dbReference>
<dbReference type="PROSITE" id="PS50240">
    <property type="entry name" value="TRYPSIN_DOM"/>
    <property type="match status" value="1"/>
</dbReference>
<gene>
    <name evidence="17" type="ORF">RR46_08051</name>
</gene>
<dbReference type="AlphaFoldDB" id="A0A194QA09"/>
<evidence type="ECO:0000256" key="2">
    <source>
        <dbReference type="ARBA" id="ARBA00004239"/>
    </source>
</evidence>
<dbReference type="GO" id="GO:0006508">
    <property type="term" value="P:proteolysis"/>
    <property type="evidence" value="ECO:0007669"/>
    <property type="project" value="InterPro"/>
</dbReference>
<dbReference type="Pfam" id="PF00089">
    <property type="entry name" value="Trypsin"/>
    <property type="match status" value="1"/>
</dbReference>
<sequence>MKENNGEIDTRNVVKNRELLYRMIISQLYSDGFQAIAANLSAAVHVDSPCPPSDRLLNVMMVGLQHEPDRKDRLAASSGAEHLLGTTGFDLEYEMDASSLAPEPATYETAYVTSHKMACRAGAFSACGQLVATGSVDASIKDAEQVLCVSFHPLGDHIIASTTHPVIRLYDVTTSQCFVCPIPSHHHKKQVNSIKFSPNGKYFASGSADGTVKLWDTVSNRCFNTFLAAHDGSEVCSVAFTRNSKYLLTAGLDSSIKLWELASSRCLIQYTGAGTTGKQEHHAQAILNHTEDYVMFPDEATTSLCTWHSRSANRCNLMSLGHNGAVSFIIISSLYVPTEGLGVYPKLCDWVIVNHARQVRVDFTHIFDILRYVQHHDVFLHLNCDDGDYEIGSVCTTNTNEAGVCKYLYECPYALNRLRKRTKIKDCLYEDDKRYVCCAETTNITPATSNPLEQKPRETISDRELVKFHEEGLMKGGDIECRFNGTFPVKCCRIVHDFTTLKFNEPPKCPELEKPYARSSMTPHQSVIYDACYAYSRLGSKCLASDINTDWYVRDDCQRFRSITKISDGDPAKVSEFPHMAVLGGRKDAAKPISWIGGGTLISEYFILTAAHAVGSRDTGVVKYALLGTIYKNDTRSGELYHVVKIIKYPEYNSQTKKNDIALLKVHTRVIFSDYIRPACLPFPGSKEYEYTSCTVAGWGSMGERQNTSDVLLKATVFQEYNHSRCKDVLHQNFFVWDSNTMICAKSGESRPNQDTCKGDSGGPLMTLSKQFVRCSYFVAGVVSWGPRCGFQLYGSYTNSSYYKYQEWIVENAWPQQLKARNIILS</sequence>
<dbReference type="InterPro" id="IPR036322">
    <property type="entry name" value="WD40_repeat_dom_sf"/>
</dbReference>
<dbReference type="PROSITE" id="PS51888">
    <property type="entry name" value="CLIP"/>
    <property type="match status" value="1"/>
</dbReference>
<dbReference type="CDD" id="cd00190">
    <property type="entry name" value="Tryp_SPc"/>
    <property type="match status" value="1"/>
</dbReference>
<dbReference type="Gene3D" id="1.20.960.50">
    <property type="entry name" value="Cleavage stimulation factor subunit 1, dimerisation domain"/>
    <property type="match status" value="1"/>
</dbReference>
<evidence type="ECO:0000256" key="1">
    <source>
        <dbReference type="ARBA" id="ARBA00004123"/>
    </source>
</evidence>
<dbReference type="PROSITE" id="PS50294">
    <property type="entry name" value="WD_REPEATS_REGION"/>
    <property type="match status" value="2"/>
</dbReference>
<evidence type="ECO:0000313" key="17">
    <source>
        <dbReference type="EMBL" id="KPJ02254.1"/>
    </source>
</evidence>
<dbReference type="EMBL" id="KQ459249">
    <property type="protein sequence ID" value="KPJ02254.1"/>
    <property type="molecule type" value="Genomic_DNA"/>
</dbReference>
<keyword evidence="13" id="KW-1205">Fibrinolytic toxin</keyword>
<evidence type="ECO:0000313" key="18">
    <source>
        <dbReference type="Proteomes" id="UP000053268"/>
    </source>
</evidence>
<keyword evidence="6" id="KW-0732">Signal</keyword>
<keyword evidence="4" id="KW-0800">Toxin</keyword>
<dbReference type="InterPro" id="IPR022700">
    <property type="entry name" value="CLIP"/>
</dbReference>
<dbReference type="STRING" id="66420.A0A194QA09"/>
<dbReference type="Gene3D" id="2.40.10.10">
    <property type="entry name" value="Trypsin-like serine proteases"/>
    <property type="match status" value="1"/>
</dbReference>
<dbReference type="InterPro" id="IPR043504">
    <property type="entry name" value="Peptidase_S1_PA_chymotrypsin"/>
</dbReference>
<dbReference type="GO" id="GO:0003723">
    <property type="term" value="F:RNA binding"/>
    <property type="evidence" value="ECO:0007669"/>
    <property type="project" value="TreeGrafter"/>
</dbReference>
<dbReference type="InterPro" id="IPR032028">
    <property type="entry name" value="CSTF1_dimer"/>
</dbReference>
<dbReference type="GO" id="GO:0005576">
    <property type="term" value="C:extracellular region"/>
    <property type="evidence" value="ECO:0007669"/>
    <property type="project" value="UniProtKB-SubCell"/>
</dbReference>
<dbReference type="SMART" id="SM00020">
    <property type="entry name" value="Tryp_SPc"/>
    <property type="match status" value="1"/>
</dbReference>
<dbReference type="FunFam" id="2.40.10.10:FF:000068">
    <property type="entry name" value="transmembrane protease serine 2"/>
    <property type="match status" value="1"/>
</dbReference>
<evidence type="ECO:0000259" key="16">
    <source>
        <dbReference type="PROSITE" id="PS51888"/>
    </source>
</evidence>
<evidence type="ECO:0000256" key="4">
    <source>
        <dbReference type="ARBA" id="ARBA00022656"/>
    </source>
</evidence>
<comment type="function">
    <text evidence="12">Fibrinolytic activity; shows preferential cleavage of Arg-Gly bonds in all three fibrinogen chains. Contact with the caterpillars causes severe bleeding, due the anticoagulant effect of the protein.</text>
</comment>
<protein>
    <recommendedName>
        <fullName evidence="11">Cleavage stimulation factor 50 kDa subunit</fullName>
    </recommendedName>
</protein>
<dbReference type="Gene3D" id="2.130.10.10">
    <property type="entry name" value="YVTN repeat-like/Quinoprotein amine dehydrogenase"/>
    <property type="match status" value="1"/>
</dbReference>
<feature type="repeat" description="WD" evidence="14">
    <location>
        <begin position="184"/>
        <end position="225"/>
    </location>
</feature>
<dbReference type="InterPro" id="IPR001680">
    <property type="entry name" value="WD40_rpt"/>
</dbReference>
<keyword evidence="18" id="KW-1185">Reference proteome</keyword>
<dbReference type="PANTHER" id="PTHR44133">
    <property type="entry name" value="CLEAVAGE STIMULATION FACTOR SUBUNIT 1"/>
    <property type="match status" value="1"/>
</dbReference>
<dbReference type="InterPro" id="IPR033116">
    <property type="entry name" value="TRYPSIN_SER"/>
</dbReference>
<dbReference type="PROSITE" id="PS00678">
    <property type="entry name" value="WD_REPEATS_1"/>
    <property type="match status" value="1"/>
</dbReference>
<dbReference type="SMART" id="SM00320">
    <property type="entry name" value="WD40"/>
    <property type="match status" value="3"/>
</dbReference>
<evidence type="ECO:0000256" key="14">
    <source>
        <dbReference type="PROSITE-ProRule" id="PRU00221"/>
    </source>
</evidence>
<evidence type="ECO:0000256" key="8">
    <source>
        <dbReference type="ARBA" id="ARBA00023157"/>
    </source>
</evidence>
<dbReference type="FunFam" id="1.20.960.50:FF:000001">
    <property type="entry name" value="Cleavage stimulation factor subunit 1"/>
    <property type="match status" value="1"/>
</dbReference>
<evidence type="ECO:0000256" key="13">
    <source>
        <dbReference type="ARBA" id="ARBA00084094"/>
    </source>
</evidence>
<accession>A0A194QA09</accession>
<feature type="domain" description="Clip" evidence="16">
    <location>
        <begin position="394"/>
        <end position="438"/>
    </location>
</feature>
<keyword evidence="8" id="KW-1015">Disulfide bond</keyword>
<dbReference type="InterPro" id="IPR044633">
    <property type="entry name" value="CstF1-like"/>
</dbReference>
<dbReference type="Proteomes" id="UP000053268">
    <property type="component" value="Unassembled WGS sequence"/>
</dbReference>
<dbReference type="PROSITE" id="PS50082">
    <property type="entry name" value="WD_REPEATS_2"/>
    <property type="match status" value="2"/>
</dbReference>
<feature type="domain" description="Peptidase S1" evidence="15">
    <location>
        <begin position="566"/>
        <end position="814"/>
    </location>
</feature>
<evidence type="ECO:0000259" key="15">
    <source>
        <dbReference type="PROSITE" id="PS50240"/>
    </source>
</evidence>
<evidence type="ECO:0000256" key="11">
    <source>
        <dbReference type="ARBA" id="ARBA00029851"/>
    </source>
</evidence>
<evidence type="ECO:0000256" key="9">
    <source>
        <dbReference type="ARBA" id="ARBA00023240"/>
    </source>
</evidence>
<keyword evidence="10" id="KW-0539">Nucleus</keyword>
<dbReference type="InterPro" id="IPR001314">
    <property type="entry name" value="Peptidase_S1A"/>
</dbReference>
<dbReference type="InterPro" id="IPR015943">
    <property type="entry name" value="WD40/YVTN_repeat-like_dom_sf"/>
</dbReference>
<dbReference type="Pfam" id="PF16699">
    <property type="entry name" value="CSTF1_dimer"/>
    <property type="match status" value="1"/>
</dbReference>